<dbReference type="GO" id="GO:0030973">
    <property type="term" value="F:molybdate ion binding"/>
    <property type="evidence" value="ECO:0007669"/>
    <property type="project" value="TreeGrafter"/>
</dbReference>
<evidence type="ECO:0000256" key="1">
    <source>
        <dbReference type="SAM" id="SignalP"/>
    </source>
</evidence>
<dbReference type="Gene3D" id="3.40.190.10">
    <property type="entry name" value="Periplasmic binding protein-like II"/>
    <property type="match status" value="2"/>
</dbReference>
<dbReference type="InterPro" id="IPR050682">
    <property type="entry name" value="ModA/WtpA"/>
</dbReference>
<keyword evidence="3" id="KW-1185">Reference proteome</keyword>
<dbReference type="GO" id="GO:0015689">
    <property type="term" value="P:molybdate ion transport"/>
    <property type="evidence" value="ECO:0007669"/>
    <property type="project" value="TreeGrafter"/>
</dbReference>
<dbReference type="PANTHER" id="PTHR30632:SF11">
    <property type="entry name" value="BLR4797 PROTEIN"/>
    <property type="match status" value="1"/>
</dbReference>
<dbReference type="SUPFAM" id="SSF53850">
    <property type="entry name" value="Periplasmic binding protein-like II"/>
    <property type="match status" value="1"/>
</dbReference>
<dbReference type="Pfam" id="PF13531">
    <property type="entry name" value="SBP_bac_11"/>
    <property type="match status" value="1"/>
</dbReference>
<keyword evidence="1" id="KW-0732">Signal</keyword>
<organism evidence="2 3">
    <name type="scientific">Lichenicoccus roseus</name>
    <dbReference type="NCBI Taxonomy" id="2683649"/>
    <lineage>
        <taxon>Bacteria</taxon>
        <taxon>Pseudomonadati</taxon>
        <taxon>Pseudomonadota</taxon>
        <taxon>Alphaproteobacteria</taxon>
        <taxon>Acetobacterales</taxon>
        <taxon>Acetobacteraceae</taxon>
        <taxon>Lichenicoccus</taxon>
    </lineage>
</organism>
<evidence type="ECO:0000313" key="2">
    <source>
        <dbReference type="EMBL" id="TLU71682.1"/>
    </source>
</evidence>
<proteinExistence type="predicted"/>
<dbReference type="OrthoDB" id="8216219at2"/>
<dbReference type="Proteomes" id="UP000305654">
    <property type="component" value="Unassembled WGS sequence"/>
</dbReference>
<dbReference type="AlphaFoldDB" id="A0A5R9J296"/>
<evidence type="ECO:0000313" key="3">
    <source>
        <dbReference type="Proteomes" id="UP000305654"/>
    </source>
</evidence>
<dbReference type="PANTHER" id="PTHR30632">
    <property type="entry name" value="MOLYBDATE-BINDING PERIPLASMIC PROTEIN"/>
    <property type="match status" value="1"/>
</dbReference>
<accession>A0A5R9J296</accession>
<gene>
    <name evidence="2" type="ORF">FE263_14520</name>
</gene>
<comment type="caution">
    <text evidence="2">The sequence shown here is derived from an EMBL/GenBank/DDBJ whole genome shotgun (WGS) entry which is preliminary data.</text>
</comment>
<protein>
    <submittedName>
        <fullName evidence="2">ABC transporter substrate-binding protein</fullName>
    </submittedName>
</protein>
<dbReference type="EMBL" id="VCDI01000005">
    <property type="protein sequence ID" value="TLU71682.1"/>
    <property type="molecule type" value="Genomic_DNA"/>
</dbReference>
<reference evidence="2 3" key="1">
    <citation type="submission" date="2019-05" db="EMBL/GenBank/DDBJ databases">
        <authorList>
            <person name="Pankratov T."/>
            <person name="Grouzdev D."/>
        </authorList>
    </citation>
    <scope>NUCLEOTIDE SEQUENCE [LARGE SCALE GENOMIC DNA]</scope>
    <source>
        <strain evidence="2 3">KEBCLARHB70R</strain>
    </source>
</reference>
<feature type="signal peptide" evidence="1">
    <location>
        <begin position="1"/>
        <end position="25"/>
    </location>
</feature>
<sequence>MRWIELRCLPMVALILTGAAGQARAADLHVIVANSVRAALLRIAPIYEHRTGDRIDLAAGLSGGGGPNSIPARLAHGMAADVLVILRPDLDRLVAKGLAVRGSTADIARARVASLVREDASVGDLASPAGLRAALLLAQSIVYPDGGSGAFVSHTLFRRLGVQDAVAGHMHEIKGRPIAGVVSEGRATIGFQQISEIGDVRGLRIVPLPPSLQMPDALAAGVATATRDRTASARFVAFLSSAAAQEAIVASGLGRP</sequence>
<feature type="chain" id="PRO_5024369314" evidence="1">
    <location>
        <begin position="26"/>
        <end position="256"/>
    </location>
</feature>
<name>A0A5R9J296_9PROT</name>